<gene>
    <name evidence="2" type="ORF">LCGC14_1275490</name>
</gene>
<protein>
    <submittedName>
        <fullName evidence="2">Uncharacterized protein</fullName>
    </submittedName>
</protein>
<organism evidence="2">
    <name type="scientific">marine sediment metagenome</name>
    <dbReference type="NCBI Taxonomy" id="412755"/>
    <lineage>
        <taxon>unclassified sequences</taxon>
        <taxon>metagenomes</taxon>
        <taxon>ecological metagenomes</taxon>
    </lineage>
</organism>
<proteinExistence type="predicted"/>
<feature type="transmembrane region" description="Helical" evidence="1">
    <location>
        <begin position="6"/>
        <end position="23"/>
    </location>
</feature>
<reference evidence="2" key="1">
    <citation type="journal article" date="2015" name="Nature">
        <title>Complex archaea that bridge the gap between prokaryotes and eukaryotes.</title>
        <authorList>
            <person name="Spang A."/>
            <person name="Saw J.H."/>
            <person name="Jorgensen S.L."/>
            <person name="Zaremba-Niedzwiedzka K."/>
            <person name="Martijn J."/>
            <person name="Lind A.E."/>
            <person name="van Eijk R."/>
            <person name="Schleper C."/>
            <person name="Guy L."/>
            <person name="Ettema T.J."/>
        </authorList>
    </citation>
    <scope>NUCLEOTIDE SEQUENCE</scope>
</reference>
<keyword evidence="1" id="KW-0472">Membrane</keyword>
<sequence>MNRRYRYYNAYLLLAMFMTRLGLTEIDRPNLRVKNFDGEAYGVRVRYFG</sequence>
<evidence type="ECO:0000313" key="2">
    <source>
        <dbReference type="EMBL" id="KKM86786.1"/>
    </source>
</evidence>
<dbReference type="EMBL" id="LAZR01007200">
    <property type="protein sequence ID" value="KKM86786.1"/>
    <property type="molecule type" value="Genomic_DNA"/>
</dbReference>
<keyword evidence="1" id="KW-0812">Transmembrane</keyword>
<dbReference type="AlphaFoldDB" id="A0A0F9LI42"/>
<comment type="caution">
    <text evidence="2">The sequence shown here is derived from an EMBL/GenBank/DDBJ whole genome shotgun (WGS) entry which is preliminary data.</text>
</comment>
<name>A0A0F9LI42_9ZZZZ</name>
<evidence type="ECO:0000256" key="1">
    <source>
        <dbReference type="SAM" id="Phobius"/>
    </source>
</evidence>
<keyword evidence="1" id="KW-1133">Transmembrane helix</keyword>
<accession>A0A0F9LI42</accession>